<keyword evidence="2" id="KW-1133">Transmembrane helix</keyword>
<evidence type="ECO:0000256" key="1">
    <source>
        <dbReference type="SAM" id="MobiDB-lite"/>
    </source>
</evidence>
<feature type="compositionally biased region" description="Basic and acidic residues" evidence="1">
    <location>
        <begin position="92"/>
        <end position="106"/>
    </location>
</feature>
<organism evidence="3 4">
    <name type="scientific">Paramuricea clavata</name>
    <name type="common">Red gorgonian</name>
    <name type="synonym">Violescent sea-whip</name>
    <dbReference type="NCBI Taxonomy" id="317549"/>
    <lineage>
        <taxon>Eukaryota</taxon>
        <taxon>Metazoa</taxon>
        <taxon>Cnidaria</taxon>
        <taxon>Anthozoa</taxon>
        <taxon>Octocorallia</taxon>
        <taxon>Malacalcyonacea</taxon>
        <taxon>Plexauridae</taxon>
        <taxon>Paramuricea</taxon>
    </lineage>
</organism>
<dbReference type="EMBL" id="CACRXK020000022">
    <property type="protein sequence ID" value="CAB3976961.1"/>
    <property type="molecule type" value="Genomic_DNA"/>
</dbReference>
<accession>A0A7D9H6X8</accession>
<gene>
    <name evidence="3" type="ORF">PACLA_8A071520</name>
</gene>
<name>A0A7D9H6X8_PARCT</name>
<sequence>MEDKTEQIQVQVTSEKKKDPKRVAAGKRLAAISKIAKKRKKKLAEPKEPSNNDSIITYIGVAIALVSLVLAFKSHQRENRQPEPKQATETVKIVRKEGESKLDSLE</sequence>
<keyword evidence="4" id="KW-1185">Reference proteome</keyword>
<dbReference type="Proteomes" id="UP001152795">
    <property type="component" value="Unassembled WGS sequence"/>
</dbReference>
<feature type="region of interest" description="Disordered" evidence="1">
    <location>
        <begin position="75"/>
        <end position="106"/>
    </location>
</feature>
<reference evidence="3" key="1">
    <citation type="submission" date="2020-04" db="EMBL/GenBank/DDBJ databases">
        <authorList>
            <person name="Alioto T."/>
            <person name="Alioto T."/>
            <person name="Gomez Garrido J."/>
        </authorList>
    </citation>
    <scope>NUCLEOTIDE SEQUENCE</scope>
    <source>
        <strain evidence="3">A484AB</strain>
    </source>
</reference>
<evidence type="ECO:0000313" key="3">
    <source>
        <dbReference type="EMBL" id="CAB3976961.1"/>
    </source>
</evidence>
<keyword evidence="2" id="KW-0812">Transmembrane</keyword>
<proteinExistence type="predicted"/>
<dbReference type="AlphaFoldDB" id="A0A7D9H6X8"/>
<evidence type="ECO:0000313" key="4">
    <source>
        <dbReference type="Proteomes" id="UP001152795"/>
    </source>
</evidence>
<feature type="transmembrane region" description="Helical" evidence="2">
    <location>
        <begin position="55"/>
        <end position="72"/>
    </location>
</feature>
<feature type="region of interest" description="Disordered" evidence="1">
    <location>
        <begin position="1"/>
        <end position="25"/>
    </location>
</feature>
<evidence type="ECO:0000256" key="2">
    <source>
        <dbReference type="SAM" id="Phobius"/>
    </source>
</evidence>
<protein>
    <submittedName>
        <fullName evidence="3">Uncharacterized protein</fullName>
    </submittedName>
</protein>
<comment type="caution">
    <text evidence="3">The sequence shown here is derived from an EMBL/GenBank/DDBJ whole genome shotgun (WGS) entry which is preliminary data.</text>
</comment>
<keyword evidence="2" id="KW-0472">Membrane</keyword>